<evidence type="ECO:0000313" key="2">
    <source>
        <dbReference type="Proteomes" id="UP000691718"/>
    </source>
</evidence>
<dbReference type="EMBL" id="CAJQZP010000693">
    <property type="protein sequence ID" value="CAG4979484.1"/>
    <property type="molecule type" value="Genomic_DNA"/>
</dbReference>
<name>A0A8S3WT67_PARAO</name>
<keyword evidence="2" id="KW-1185">Reference proteome</keyword>
<protein>
    <submittedName>
        <fullName evidence="1">(apollo) hypothetical protein</fullName>
    </submittedName>
</protein>
<accession>A0A8S3WT67</accession>
<proteinExistence type="predicted"/>
<comment type="caution">
    <text evidence="1">The sequence shown here is derived from an EMBL/GenBank/DDBJ whole genome shotgun (WGS) entry which is preliminary data.</text>
</comment>
<sequence>MILMIAQLEILNERLINVANNLNFDHKIDNAGDLKNDAENKFIVNLNQTIAHYGEVSKKEPRENKTVRQMTYCRASTSFTGANFERIGGYGSDFGLWWPFSE</sequence>
<gene>
    <name evidence="1" type="ORF">PAPOLLO_LOCUS9925</name>
</gene>
<dbReference type="AlphaFoldDB" id="A0A8S3WT67"/>
<reference evidence="1" key="1">
    <citation type="submission" date="2021-04" db="EMBL/GenBank/DDBJ databases">
        <authorList>
            <person name="Tunstrom K."/>
        </authorList>
    </citation>
    <scope>NUCLEOTIDE SEQUENCE</scope>
</reference>
<dbReference type="Proteomes" id="UP000691718">
    <property type="component" value="Unassembled WGS sequence"/>
</dbReference>
<organism evidence="1 2">
    <name type="scientific">Parnassius apollo</name>
    <name type="common">Apollo butterfly</name>
    <name type="synonym">Papilio apollo</name>
    <dbReference type="NCBI Taxonomy" id="110799"/>
    <lineage>
        <taxon>Eukaryota</taxon>
        <taxon>Metazoa</taxon>
        <taxon>Ecdysozoa</taxon>
        <taxon>Arthropoda</taxon>
        <taxon>Hexapoda</taxon>
        <taxon>Insecta</taxon>
        <taxon>Pterygota</taxon>
        <taxon>Neoptera</taxon>
        <taxon>Endopterygota</taxon>
        <taxon>Lepidoptera</taxon>
        <taxon>Glossata</taxon>
        <taxon>Ditrysia</taxon>
        <taxon>Papilionoidea</taxon>
        <taxon>Papilionidae</taxon>
        <taxon>Parnassiinae</taxon>
        <taxon>Parnassini</taxon>
        <taxon>Parnassius</taxon>
        <taxon>Parnassius</taxon>
    </lineage>
</organism>
<evidence type="ECO:0000313" key="1">
    <source>
        <dbReference type="EMBL" id="CAG4979484.1"/>
    </source>
</evidence>